<dbReference type="SMART" id="SM01320">
    <property type="entry name" value="TRP_N"/>
    <property type="match status" value="1"/>
</dbReference>
<accession>A0AAJ5Z5Y1</accession>
<dbReference type="Proteomes" id="UP001217582">
    <property type="component" value="Chromosome 7"/>
</dbReference>
<dbReference type="InterPro" id="IPR040241">
    <property type="entry name" value="TRP_Flc/Pkd2-like"/>
</dbReference>
<dbReference type="InterPro" id="IPR010308">
    <property type="entry name" value="TRP_C"/>
</dbReference>
<evidence type="ECO:0000256" key="3">
    <source>
        <dbReference type="ARBA" id="ARBA00022692"/>
    </source>
</evidence>
<keyword evidence="6 7" id="KW-0472">Membrane</keyword>
<reference evidence="10 11" key="1">
    <citation type="submission" date="2023-03" db="EMBL/GenBank/DDBJ databases">
        <title>Mating type loci evolution in Malassezia.</title>
        <authorList>
            <person name="Coelho M.A."/>
        </authorList>
    </citation>
    <scope>NUCLEOTIDE SEQUENCE [LARGE SCALE GENOMIC DNA]</scope>
    <source>
        <strain evidence="10 11">CBS 13387</strain>
    </source>
</reference>
<dbReference type="PANTHER" id="PTHR31145:SF2">
    <property type="entry name" value="FLAVIN CARRIER PROTEIN 2"/>
    <property type="match status" value="1"/>
</dbReference>
<dbReference type="Pfam" id="PF14558">
    <property type="entry name" value="TRP_N"/>
    <property type="match status" value="1"/>
</dbReference>
<feature type="chain" id="PRO_5042619721" description="ML-like domain-containing protein" evidence="8">
    <location>
        <begin position="22"/>
        <end position="643"/>
    </location>
</feature>
<dbReference type="Pfam" id="PF06011">
    <property type="entry name" value="TRP"/>
    <property type="match status" value="1"/>
</dbReference>
<dbReference type="GO" id="GO:0009272">
    <property type="term" value="P:fungal-type cell wall biogenesis"/>
    <property type="evidence" value="ECO:0007669"/>
    <property type="project" value="TreeGrafter"/>
</dbReference>
<feature type="signal peptide" evidence="8">
    <location>
        <begin position="1"/>
        <end position="21"/>
    </location>
</feature>
<dbReference type="GO" id="GO:0016020">
    <property type="term" value="C:membrane"/>
    <property type="evidence" value="ECO:0007669"/>
    <property type="project" value="UniProtKB-SubCell"/>
</dbReference>
<dbReference type="PANTHER" id="PTHR31145">
    <property type="entry name" value="INTEGRAL MEMBRANE PROTEIN (AFU_ORTHOLOGUE AFUA_7G01610)"/>
    <property type="match status" value="1"/>
</dbReference>
<dbReference type="AlphaFoldDB" id="A0AAJ5Z5Y1"/>
<evidence type="ECO:0000256" key="6">
    <source>
        <dbReference type="ARBA" id="ARBA00023136"/>
    </source>
</evidence>
<feature type="transmembrane region" description="Helical" evidence="7">
    <location>
        <begin position="594"/>
        <end position="619"/>
    </location>
</feature>
<evidence type="ECO:0000256" key="5">
    <source>
        <dbReference type="ARBA" id="ARBA00022989"/>
    </source>
</evidence>
<proteinExistence type="inferred from homology"/>
<evidence type="ECO:0000256" key="7">
    <source>
        <dbReference type="SAM" id="Phobius"/>
    </source>
</evidence>
<evidence type="ECO:0000256" key="2">
    <source>
        <dbReference type="ARBA" id="ARBA00010642"/>
    </source>
</evidence>
<feature type="transmembrane region" description="Helical" evidence="7">
    <location>
        <begin position="414"/>
        <end position="434"/>
    </location>
</feature>
<evidence type="ECO:0000259" key="9">
    <source>
        <dbReference type="SMART" id="SM01320"/>
    </source>
</evidence>
<keyword evidence="11" id="KW-1185">Reference proteome</keyword>
<evidence type="ECO:0000256" key="1">
    <source>
        <dbReference type="ARBA" id="ARBA00004141"/>
    </source>
</evidence>
<organism evidence="10 11">
    <name type="scientific">Malassezia arunalokei</name>
    <dbReference type="NCBI Taxonomy" id="1514897"/>
    <lineage>
        <taxon>Eukaryota</taxon>
        <taxon>Fungi</taxon>
        <taxon>Dikarya</taxon>
        <taxon>Basidiomycota</taxon>
        <taxon>Ustilaginomycotina</taxon>
        <taxon>Malasseziomycetes</taxon>
        <taxon>Malasseziales</taxon>
        <taxon>Malasseziaceae</taxon>
        <taxon>Malassezia</taxon>
    </lineage>
</organism>
<sequence length="643" mass="71759">MHFGIALCALGAMAILKQVQASHSDIFHPNHTLYTSSVAYCEAPGPLLLQSLDLKYNDDTHTLAFDVRLSSTKTDLTYDTDFLLYAYGRKFVKVHQDLCALASGSFCHIPNYNFSGSAQVQIPDSISSDIPRIVYTVPDIEALAMLRLYDSQTKKPRGCIQVQISNSMTVDLPGVTYGVGAFVIAATVASLITSAWTNSLSPLQWRVVDVVTTMQLTPMASMLTIIVPRVVHAFSRRFGWIVGLWYIESIVSSIFDARQNTGSNDLNVNFGSLMEAEYSRLANFFPAEMLNGNDSAEVLDVNGVSSLGFNSLLRRKLYAPNTGPGGEMDPGKSADNVVWAVAMDGFSQSGIFYYAASLNISPYSAFLTSLVTWLMAICIAIGLALLATIPVVFLTRTPMPYALERLYVQWVRPLLLRILASAMTPILIFAFFQFAHSTGWLSHFIAALTCFAIVCVWSIILAQQWVQVHRSGPDSLYYIRSQPWDLQSAALHIGSMSHPWRPKYWWFWTIMHGCMFLRACFIGFAQKHDYGLRQSAGLLVIDVLLFAVLVVCRPGRDIQSNVVQCLLCAFRVVIWALCIALSTEANVWGIPRAIVGFVLLAVLSLAIVFIFFVFLLEIVQTLFSRRQRWKDEYQDLYHVHSET</sequence>
<dbReference type="EMBL" id="CP119922">
    <property type="protein sequence ID" value="WFD17463.1"/>
    <property type="molecule type" value="Genomic_DNA"/>
</dbReference>
<feature type="transmembrane region" description="Helical" evidence="7">
    <location>
        <begin position="531"/>
        <end position="551"/>
    </location>
</feature>
<name>A0AAJ5Z5Y1_9BASI</name>
<evidence type="ECO:0000256" key="4">
    <source>
        <dbReference type="ARBA" id="ARBA00022729"/>
    </source>
</evidence>
<keyword evidence="4 8" id="KW-0732">Signal</keyword>
<evidence type="ECO:0000313" key="10">
    <source>
        <dbReference type="EMBL" id="WFD17463.1"/>
    </source>
</evidence>
<evidence type="ECO:0000313" key="11">
    <source>
        <dbReference type="Proteomes" id="UP001217582"/>
    </source>
</evidence>
<dbReference type="GO" id="GO:0055085">
    <property type="term" value="P:transmembrane transport"/>
    <property type="evidence" value="ECO:0007669"/>
    <property type="project" value="TreeGrafter"/>
</dbReference>
<feature type="domain" description="ML-like" evidence="9">
    <location>
        <begin position="31"/>
        <end position="171"/>
    </location>
</feature>
<keyword evidence="3 7" id="KW-0812">Transmembrane</keyword>
<feature type="transmembrane region" description="Helical" evidence="7">
    <location>
        <begin position="505"/>
        <end position="525"/>
    </location>
</feature>
<feature type="transmembrane region" description="Helical" evidence="7">
    <location>
        <begin position="370"/>
        <end position="394"/>
    </location>
</feature>
<keyword evidence="5 7" id="KW-1133">Transmembrane helix</keyword>
<feature type="transmembrane region" description="Helical" evidence="7">
    <location>
        <begin position="563"/>
        <end position="582"/>
    </location>
</feature>
<feature type="transmembrane region" description="Helical" evidence="7">
    <location>
        <begin position="440"/>
        <end position="462"/>
    </location>
</feature>
<comment type="similarity">
    <text evidence="2">Belongs to the transient receptor potential (TRP) ion channel family.</text>
</comment>
<gene>
    <name evidence="10" type="ORF">MARU1_003518</name>
</gene>
<comment type="subcellular location">
    <subcellularLocation>
        <location evidence="1">Membrane</location>
        <topology evidence="1">Multi-pass membrane protein</topology>
    </subcellularLocation>
</comment>
<evidence type="ECO:0000256" key="8">
    <source>
        <dbReference type="SAM" id="SignalP"/>
    </source>
</evidence>
<dbReference type="InterPro" id="IPR032800">
    <property type="entry name" value="TRP_N"/>
</dbReference>
<protein>
    <recommendedName>
        <fullName evidence="9">ML-like domain-containing protein</fullName>
    </recommendedName>
</protein>